<dbReference type="Proteomes" id="UP000789366">
    <property type="component" value="Unassembled WGS sequence"/>
</dbReference>
<dbReference type="EMBL" id="CAJVPW010015203">
    <property type="protein sequence ID" value="CAG8659879.1"/>
    <property type="molecule type" value="Genomic_DNA"/>
</dbReference>
<sequence>YLKEIKLFMKQSKQNNVALPILNKNKSDNVFVVDNDSDNEPKVNEKNEQIINKNTIDITISNNNIEQIIYNTDHPAINNDAK</sequence>
<organism evidence="1 2">
    <name type="scientific">Cetraspora pellucida</name>
    <dbReference type="NCBI Taxonomy" id="1433469"/>
    <lineage>
        <taxon>Eukaryota</taxon>
        <taxon>Fungi</taxon>
        <taxon>Fungi incertae sedis</taxon>
        <taxon>Mucoromycota</taxon>
        <taxon>Glomeromycotina</taxon>
        <taxon>Glomeromycetes</taxon>
        <taxon>Diversisporales</taxon>
        <taxon>Gigasporaceae</taxon>
        <taxon>Cetraspora</taxon>
    </lineage>
</organism>
<reference evidence="1" key="1">
    <citation type="submission" date="2021-06" db="EMBL/GenBank/DDBJ databases">
        <authorList>
            <person name="Kallberg Y."/>
            <person name="Tangrot J."/>
            <person name="Rosling A."/>
        </authorList>
    </citation>
    <scope>NUCLEOTIDE SEQUENCE</scope>
    <source>
        <strain evidence="1">28 12/20/2015</strain>
    </source>
</reference>
<gene>
    <name evidence="1" type="ORF">SPELUC_LOCUS9228</name>
</gene>
<feature type="non-terminal residue" evidence="1">
    <location>
        <position position="1"/>
    </location>
</feature>
<keyword evidence="2" id="KW-1185">Reference proteome</keyword>
<name>A0ACA9NMU2_9GLOM</name>
<evidence type="ECO:0000313" key="1">
    <source>
        <dbReference type="EMBL" id="CAG8659879.1"/>
    </source>
</evidence>
<accession>A0ACA9NMU2</accession>
<comment type="caution">
    <text evidence="1">The sequence shown here is derived from an EMBL/GenBank/DDBJ whole genome shotgun (WGS) entry which is preliminary data.</text>
</comment>
<proteinExistence type="predicted"/>
<evidence type="ECO:0000313" key="2">
    <source>
        <dbReference type="Proteomes" id="UP000789366"/>
    </source>
</evidence>
<protein>
    <submittedName>
        <fullName evidence="1">16906_t:CDS:1</fullName>
    </submittedName>
</protein>